<keyword evidence="1" id="KW-0472">Membrane</keyword>
<dbReference type="Proteomes" id="UP000034190">
    <property type="component" value="Unassembled WGS sequence"/>
</dbReference>
<keyword evidence="1" id="KW-0812">Transmembrane</keyword>
<gene>
    <name evidence="2" type="ORF">UU43_C0002G0070</name>
</gene>
<dbReference type="EMBL" id="LCAP01000002">
    <property type="protein sequence ID" value="KKR91761.1"/>
    <property type="molecule type" value="Genomic_DNA"/>
</dbReference>
<dbReference type="AlphaFoldDB" id="A0A0G0UW69"/>
<proteinExistence type="predicted"/>
<evidence type="ECO:0000313" key="2">
    <source>
        <dbReference type="EMBL" id="KKR91761.1"/>
    </source>
</evidence>
<sequence>MKNTIIIFAIIVVVVGAGFFYGGMSYAKSKSGARNLVFGQRQGFGVAGGGILRDSTGQLRNGGNRAAGSFINGEIIAQDDKSITVKSVDGGSKIIFLAAGTQITKSVDGSITDLELGKNVMITGSANSDGSVTAQSIQLRPNILINATSTPPVR</sequence>
<keyword evidence="1" id="KW-1133">Transmembrane helix</keyword>
<evidence type="ECO:0008006" key="4">
    <source>
        <dbReference type="Google" id="ProtNLM"/>
    </source>
</evidence>
<comment type="caution">
    <text evidence="2">The sequence shown here is derived from an EMBL/GenBank/DDBJ whole genome shotgun (WGS) entry which is preliminary data.</text>
</comment>
<protein>
    <recommendedName>
        <fullName evidence="4">DUF5666 domain-containing protein</fullName>
    </recommendedName>
</protein>
<name>A0A0G0UW69_9BACT</name>
<evidence type="ECO:0000313" key="3">
    <source>
        <dbReference type="Proteomes" id="UP000034190"/>
    </source>
</evidence>
<accession>A0A0G0UW69</accession>
<evidence type="ECO:0000256" key="1">
    <source>
        <dbReference type="SAM" id="Phobius"/>
    </source>
</evidence>
<reference evidence="2 3" key="1">
    <citation type="journal article" date="2015" name="Nature">
        <title>rRNA introns, odd ribosomes, and small enigmatic genomes across a large radiation of phyla.</title>
        <authorList>
            <person name="Brown C.T."/>
            <person name="Hug L.A."/>
            <person name="Thomas B.C."/>
            <person name="Sharon I."/>
            <person name="Castelle C.J."/>
            <person name="Singh A."/>
            <person name="Wilkins M.J."/>
            <person name="Williams K.H."/>
            <person name="Banfield J.F."/>
        </authorList>
    </citation>
    <scope>NUCLEOTIDE SEQUENCE [LARGE SCALE GENOMIC DNA]</scope>
</reference>
<organism evidence="2 3">
    <name type="scientific">Candidatus Falkowbacteria bacterium GW2011_GWA2_41_14</name>
    <dbReference type="NCBI Taxonomy" id="1618635"/>
    <lineage>
        <taxon>Bacteria</taxon>
        <taxon>Candidatus Falkowiibacteriota</taxon>
    </lineage>
</organism>
<feature type="transmembrane region" description="Helical" evidence="1">
    <location>
        <begin position="6"/>
        <end position="24"/>
    </location>
</feature>